<evidence type="ECO:0000256" key="1">
    <source>
        <dbReference type="SAM" id="MobiDB-lite"/>
    </source>
</evidence>
<reference evidence="2" key="1">
    <citation type="submission" date="2020-10" db="EMBL/GenBank/DDBJ databases">
        <title>Chromosome-scale genome assembly of the Allis shad, Alosa alosa.</title>
        <authorList>
            <person name="Margot Z."/>
            <person name="Christophe K."/>
            <person name="Cabau C."/>
            <person name="Louis A."/>
            <person name="Berthelot C."/>
            <person name="Parey E."/>
            <person name="Roest Crollius H."/>
            <person name="Montfort J."/>
            <person name="Robinson-Rechavi M."/>
            <person name="Bucao C."/>
            <person name="Bouchez O."/>
            <person name="Gislard M."/>
            <person name="Lluch J."/>
            <person name="Milhes M."/>
            <person name="Lampietro C."/>
            <person name="Lopez Roques C."/>
            <person name="Donnadieu C."/>
            <person name="Braasch I."/>
            <person name="Desvignes T."/>
            <person name="Postlethwait J."/>
            <person name="Bobe J."/>
            <person name="Guiguen Y."/>
        </authorList>
    </citation>
    <scope>NUCLEOTIDE SEQUENCE</scope>
    <source>
        <strain evidence="2">M-15738</strain>
        <tissue evidence="2">Blood</tissue>
    </source>
</reference>
<dbReference type="AlphaFoldDB" id="A0AAV6GPA2"/>
<protein>
    <submittedName>
        <fullName evidence="2">Uncharacterized protein</fullName>
    </submittedName>
</protein>
<accession>A0AAV6GPA2</accession>
<feature type="region of interest" description="Disordered" evidence="1">
    <location>
        <begin position="88"/>
        <end position="113"/>
    </location>
</feature>
<proteinExistence type="predicted"/>
<sequence>MPVRTSCAKSLSAREHCHLGLSPLQPNPRLTDPCIVHQALHLLILCYVVYGGEVSELLSAVLLSFCPVLLFLHHMELTWHRGGETAQTCDKRGVHPPSPKNTHTHITDSMDSI</sequence>
<evidence type="ECO:0000313" key="2">
    <source>
        <dbReference type="EMBL" id="KAG5277008.1"/>
    </source>
</evidence>
<comment type="caution">
    <text evidence="2">The sequence shown here is derived from an EMBL/GenBank/DDBJ whole genome shotgun (WGS) entry which is preliminary data.</text>
</comment>
<dbReference type="Proteomes" id="UP000823561">
    <property type="component" value="Chromosome 8"/>
</dbReference>
<dbReference type="EMBL" id="JADWDJ010000008">
    <property type="protein sequence ID" value="KAG5277008.1"/>
    <property type="molecule type" value="Genomic_DNA"/>
</dbReference>
<keyword evidence="3" id="KW-1185">Reference proteome</keyword>
<name>A0AAV6GPA2_9TELE</name>
<organism evidence="2 3">
    <name type="scientific">Alosa alosa</name>
    <name type="common">allis shad</name>
    <dbReference type="NCBI Taxonomy" id="278164"/>
    <lineage>
        <taxon>Eukaryota</taxon>
        <taxon>Metazoa</taxon>
        <taxon>Chordata</taxon>
        <taxon>Craniata</taxon>
        <taxon>Vertebrata</taxon>
        <taxon>Euteleostomi</taxon>
        <taxon>Actinopterygii</taxon>
        <taxon>Neopterygii</taxon>
        <taxon>Teleostei</taxon>
        <taxon>Clupei</taxon>
        <taxon>Clupeiformes</taxon>
        <taxon>Clupeoidei</taxon>
        <taxon>Clupeidae</taxon>
        <taxon>Alosa</taxon>
    </lineage>
</organism>
<gene>
    <name evidence="2" type="ORF">AALO_G00112420</name>
</gene>
<evidence type="ECO:0000313" key="3">
    <source>
        <dbReference type="Proteomes" id="UP000823561"/>
    </source>
</evidence>